<keyword evidence="4" id="KW-0285">Flavoprotein</keyword>
<evidence type="ECO:0000256" key="1">
    <source>
        <dbReference type="ARBA" id="ARBA00001946"/>
    </source>
</evidence>
<evidence type="ECO:0000256" key="6">
    <source>
        <dbReference type="ARBA" id="ARBA00022723"/>
    </source>
</evidence>
<comment type="catalytic activity">
    <reaction evidence="10">
        <text>L-threonyl-[protein] + FAD = FMN-L-threonyl-[protein] + AMP + H(+)</text>
        <dbReference type="Rhea" id="RHEA:36847"/>
        <dbReference type="Rhea" id="RHEA-COMP:11060"/>
        <dbReference type="Rhea" id="RHEA-COMP:11061"/>
        <dbReference type="ChEBI" id="CHEBI:15378"/>
        <dbReference type="ChEBI" id="CHEBI:30013"/>
        <dbReference type="ChEBI" id="CHEBI:57692"/>
        <dbReference type="ChEBI" id="CHEBI:74257"/>
        <dbReference type="ChEBI" id="CHEBI:456215"/>
        <dbReference type="EC" id="2.7.1.180"/>
    </reaction>
</comment>
<dbReference type="Proteomes" id="UP000192534">
    <property type="component" value="Unassembled WGS sequence"/>
</dbReference>
<evidence type="ECO:0000256" key="10">
    <source>
        <dbReference type="ARBA" id="ARBA00048540"/>
    </source>
</evidence>
<sequence length="310" mass="32713">MPAARRLSPTAESHWQRWTMDMQIIVTDPDALAAARRAVDAELDAIDAAASRFNPDSEINGLMRCGRPTEVSELLAELLGAALLAAQQTDGDVDPTVGARLIDLGYDRDIAAMDSSVPLAMSVSQAADWSMISLHGRIAAVPRGVVLDLGSTAKAVAADRCAARAHRVTGAGVLVNLGGDIATAGDAPDEGWQVLVCDGDDEPATMVALSPGVALATSSTLRRRWRRGQRALHHIVDPRSGWPAEPVWRTVSVVAASCLAANTVSTAAVIRGWRAVDWIRAQGLPARLVDSDGIVHTLGGWPAEHPGGRR</sequence>
<comment type="caution">
    <text evidence="11">The sequence shown here is derived from an EMBL/GenBank/DDBJ whole genome shotgun (WGS) entry which is preliminary data.</text>
</comment>
<keyword evidence="6" id="KW-0479">Metal-binding</keyword>
<comment type="cofactor">
    <cofactor evidence="1">
        <name>Mg(2+)</name>
        <dbReference type="ChEBI" id="CHEBI:18420"/>
    </cofactor>
</comment>
<dbReference type="EC" id="2.7.1.180" evidence="2"/>
<dbReference type="PANTHER" id="PTHR30040:SF2">
    <property type="entry name" value="FAD:PROTEIN FMN TRANSFERASE"/>
    <property type="match status" value="1"/>
</dbReference>
<keyword evidence="12" id="KW-1185">Reference proteome</keyword>
<keyword evidence="8" id="KW-0460">Magnesium</keyword>
<evidence type="ECO:0000256" key="9">
    <source>
        <dbReference type="ARBA" id="ARBA00031306"/>
    </source>
</evidence>
<dbReference type="SUPFAM" id="SSF143631">
    <property type="entry name" value="ApbE-like"/>
    <property type="match status" value="1"/>
</dbReference>
<keyword evidence="7" id="KW-0274">FAD</keyword>
<dbReference type="Pfam" id="PF02424">
    <property type="entry name" value="ApbE"/>
    <property type="match status" value="1"/>
</dbReference>
<evidence type="ECO:0000256" key="7">
    <source>
        <dbReference type="ARBA" id="ARBA00022827"/>
    </source>
</evidence>
<dbReference type="InterPro" id="IPR003374">
    <property type="entry name" value="ApbE-like_sf"/>
</dbReference>
<evidence type="ECO:0000256" key="3">
    <source>
        <dbReference type="ARBA" id="ARBA00016337"/>
    </source>
</evidence>
<dbReference type="EMBL" id="MVIH01000001">
    <property type="protein sequence ID" value="ORB57615.1"/>
    <property type="molecule type" value="Genomic_DNA"/>
</dbReference>
<reference evidence="11 12" key="1">
    <citation type="submission" date="2016-12" db="EMBL/GenBank/DDBJ databases">
        <title>The new phylogeny of genus Mycobacterium.</title>
        <authorList>
            <person name="Tortoli E."/>
            <person name="Trovato A."/>
            <person name="Cirillo D.M."/>
        </authorList>
    </citation>
    <scope>NUCLEOTIDE SEQUENCE [LARGE SCALE GENOMIC DNA]</scope>
    <source>
        <strain evidence="11 12">DSM 44223</strain>
    </source>
</reference>
<dbReference type="Gene3D" id="3.10.520.10">
    <property type="entry name" value="ApbE-like domains"/>
    <property type="match status" value="1"/>
</dbReference>
<dbReference type="GO" id="GO:0046872">
    <property type="term" value="F:metal ion binding"/>
    <property type="evidence" value="ECO:0007669"/>
    <property type="project" value="UniProtKB-KW"/>
</dbReference>
<protein>
    <recommendedName>
        <fullName evidence="3">FAD:protein FMN transferase</fullName>
        <ecNumber evidence="2">2.7.1.180</ecNumber>
    </recommendedName>
    <alternativeName>
        <fullName evidence="9">Flavin transferase</fullName>
    </alternativeName>
</protein>
<dbReference type="GO" id="GO:0016740">
    <property type="term" value="F:transferase activity"/>
    <property type="evidence" value="ECO:0007669"/>
    <property type="project" value="UniProtKB-KW"/>
</dbReference>
<evidence type="ECO:0000256" key="2">
    <source>
        <dbReference type="ARBA" id="ARBA00011955"/>
    </source>
</evidence>
<gene>
    <name evidence="11" type="ORF">BST42_02925</name>
</gene>
<accession>A0A1X0J769</accession>
<evidence type="ECO:0000256" key="4">
    <source>
        <dbReference type="ARBA" id="ARBA00022630"/>
    </source>
</evidence>
<evidence type="ECO:0000313" key="12">
    <source>
        <dbReference type="Proteomes" id="UP000192534"/>
    </source>
</evidence>
<dbReference type="PANTHER" id="PTHR30040">
    <property type="entry name" value="THIAMINE BIOSYNTHESIS LIPOPROTEIN APBE"/>
    <property type="match status" value="1"/>
</dbReference>
<name>A0A1X0J769_MYCRH</name>
<organism evidence="11 12">
    <name type="scientific">Mycolicibacterium rhodesiae</name>
    <name type="common">Mycobacterium rhodesiae</name>
    <dbReference type="NCBI Taxonomy" id="36814"/>
    <lineage>
        <taxon>Bacteria</taxon>
        <taxon>Bacillati</taxon>
        <taxon>Actinomycetota</taxon>
        <taxon>Actinomycetes</taxon>
        <taxon>Mycobacteriales</taxon>
        <taxon>Mycobacteriaceae</taxon>
        <taxon>Mycolicibacterium</taxon>
    </lineage>
</organism>
<proteinExistence type="predicted"/>
<keyword evidence="5" id="KW-0808">Transferase</keyword>
<dbReference type="AlphaFoldDB" id="A0A1X0J769"/>
<evidence type="ECO:0000256" key="5">
    <source>
        <dbReference type="ARBA" id="ARBA00022679"/>
    </source>
</evidence>
<evidence type="ECO:0000313" key="11">
    <source>
        <dbReference type="EMBL" id="ORB57615.1"/>
    </source>
</evidence>
<evidence type="ECO:0000256" key="8">
    <source>
        <dbReference type="ARBA" id="ARBA00022842"/>
    </source>
</evidence>
<dbReference type="InterPro" id="IPR024932">
    <property type="entry name" value="ApbE"/>
</dbReference>